<dbReference type="Gene3D" id="3.30.70.2330">
    <property type="match status" value="1"/>
</dbReference>
<dbReference type="InterPro" id="IPR014905">
    <property type="entry name" value="HIRAN"/>
</dbReference>
<keyword evidence="2" id="KW-0378">Hydrolase</keyword>
<proteinExistence type="predicted"/>
<organism evidence="4 5">
    <name type="scientific">Paenibacillus macerans</name>
    <name type="common">Bacillus macerans</name>
    <dbReference type="NCBI Taxonomy" id="44252"/>
    <lineage>
        <taxon>Bacteria</taxon>
        <taxon>Bacillati</taxon>
        <taxon>Bacillota</taxon>
        <taxon>Bacilli</taxon>
        <taxon>Bacillales</taxon>
        <taxon>Paenibacillaceae</taxon>
        <taxon>Paenibacillus</taxon>
    </lineage>
</organism>
<evidence type="ECO:0000256" key="2">
    <source>
        <dbReference type="ARBA" id="ARBA00022801"/>
    </source>
</evidence>
<dbReference type="GO" id="GO:0016818">
    <property type="term" value="F:hydrolase activity, acting on acid anhydrides, in phosphorus-containing anhydrides"/>
    <property type="evidence" value="ECO:0007669"/>
    <property type="project" value="InterPro"/>
</dbReference>
<protein>
    <submittedName>
        <fullName evidence="4">DNA-binding protein</fullName>
    </submittedName>
</protein>
<dbReference type="GO" id="GO:0003677">
    <property type="term" value="F:DNA binding"/>
    <property type="evidence" value="ECO:0007669"/>
    <property type="project" value="UniProtKB-KW"/>
</dbReference>
<accession>A0A6N8EZQ2</accession>
<name>A0A6N8EZQ2_PAEMA</name>
<dbReference type="GO" id="GO:0008270">
    <property type="term" value="F:zinc ion binding"/>
    <property type="evidence" value="ECO:0007669"/>
    <property type="project" value="InterPro"/>
</dbReference>
<keyword evidence="4" id="KW-0238">DNA-binding</keyword>
<evidence type="ECO:0000313" key="5">
    <source>
        <dbReference type="Proteomes" id="UP000442469"/>
    </source>
</evidence>
<evidence type="ECO:0000313" key="4">
    <source>
        <dbReference type="EMBL" id="MUG25184.1"/>
    </source>
</evidence>
<dbReference type="AlphaFoldDB" id="A0A6N8EZQ2"/>
<keyword evidence="1" id="KW-0479">Metal-binding</keyword>
<dbReference type="Pfam" id="PF08797">
    <property type="entry name" value="HIRAN"/>
    <property type="match status" value="1"/>
</dbReference>
<dbReference type="EMBL" id="WNZZ01000022">
    <property type="protein sequence ID" value="MUG25184.1"/>
    <property type="molecule type" value="Genomic_DNA"/>
</dbReference>
<dbReference type="Proteomes" id="UP000442469">
    <property type="component" value="Unassembled WGS sequence"/>
</dbReference>
<sequence>MQPIYVAITGTKHYYGTDFLKPGQLIHLIKEPENVHDREAIKVELMAIGAIGYVANSPHTVPKGYRSVGRIYDTFGRHICGVIRFIVNDTAIVGLAPGLEEVWLKAWGRNQFFQIGRKN</sequence>
<feature type="domain" description="HIRAN" evidence="3">
    <location>
        <begin position="4"/>
        <end position="56"/>
    </location>
</feature>
<gene>
    <name evidence="4" type="ORF">GNQ08_22720</name>
</gene>
<reference evidence="4 5" key="1">
    <citation type="submission" date="2019-11" db="EMBL/GenBank/DDBJ databases">
        <title>Draft genome sequences of five Paenibacillus species of dairy origin.</title>
        <authorList>
            <person name="Olajide A.M."/>
            <person name="Chen S."/>
            <person name="Lapointe G."/>
        </authorList>
    </citation>
    <scope>NUCLEOTIDE SEQUENCE [LARGE SCALE GENOMIC DNA]</scope>
    <source>
        <strain evidence="4 5">3CT49</strain>
    </source>
</reference>
<comment type="caution">
    <text evidence="4">The sequence shown here is derived from an EMBL/GenBank/DDBJ whole genome shotgun (WGS) entry which is preliminary data.</text>
</comment>
<evidence type="ECO:0000256" key="1">
    <source>
        <dbReference type="ARBA" id="ARBA00022723"/>
    </source>
</evidence>
<evidence type="ECO:0000259" key="3">
    <source>
        <dbReference type="Pfam" id="PF08797"/>
    </source>
</evidence>